<dbReference type="Proteomes" id="UP000280296">
    <property type="component" value="Unassembled WGS sequence"/>
</dbReference>
<evidence type="ECO:0000313" key="3">
    <source>
        <dbReference type="Proteomes" id="UP000280296"/>
    </source>
</evidence>
<comment type="caution">
    <text evidence="2">The sequence shown here is derived from an EMBL/GenBank/DDBJ whole genome shotgun (WGS) entry which is preliminary data.</text>
</comment>
<proteinExistence type="predicted"/>
<feature type="transmembrane region" description="Helical" evidence="1">
    <location>
        <begin position="12"/>
        <end position="33"/>
    </location>
</feature>
<dbReference type="EMBL" id="RYZH01000023">
    <property type="protein sequence ID" value="RUL87287.1"/>
    <property type="molecule type" value="Genomic_DNA"/>
</dbReference>
<evidence type="ECO:0000256" key="1">
    <source>
        <dbReference type="SAM" id="Phobius"/>
    </source>
</evidence>
<dbReference type="OrthoDB" id="241613at2"/>
<keyword evidence="1" id="KW-1133">Transmembrane helix</keyword>
<keyword evidence="1" id="KW-0812">Transmembrane</keyword>
<accession>A0A432MJ92</accession>
<organism evidence="2 3">
    <name type="scientific">Tautonia sociabilis</name>
    <dbReference type="NCBI Taxonomy" id="2080755"/>
    <lineage>
        <taxon>Bacteria</taxon>
        <taxon>Pseudomonadati</taxon>
        <taxon>Planctomycetota</taxon>
        <taxon>Planctomycetia</taxon>
        <taxon>Isosphaerales</taxon>
        <taxon>Isosphaeraceae</taxon>
        <taxon>Tautonia</taxon>
    </lineage>
</organism>
<gene>
    <name evidence="2" type="ORF">TsocGM_12975</name>
</gene>
<sequence>MLTLSRPHRQVLVTLGIVVATMAPTAMVAFTAWQVNRPGHRHDVEAQLGRQLGLKVTIDGVRYPRPGEVVYTGAALWQREPRRETHYVEIGRADSLRLSREGRRLVLRAEGLALAAEGPRQAMDQVGELLSRAASDAGWDRVALSAEGCTIALGDGLSYSLRDLACSLRFEAGAPTVEASYRLESEGGPPPRCELVLVRDRRGDEPTTTLTLRTAGDGLPLPARVLDPFFSSEEWLGPDARVLGALVLTRAGAGDWRASFSGELIDVDLGTLVSRRVSGHRLEGRARLAIESAEWGPQPVGPGSGWLSASGELRAGPGAVSPGLLRALHSEMRFLLAERFQVRAASAGGEEDAVPFKDLGFRFAIEPDGSVLLAGALGDAYQPGTVMTEPDGLEPIAYAPIDQEADLIGLRRTLAPSDPVLVPADPSLKFLDYLPQGGVPRSDHLRAN</sequence>
<reference evidence="2 3" key="2">
    <citation type="submission" date="2019-01" db="EMBL/GenBank/DDBJ databases">
        <title>Tautonia sociabilis, a novel thermotolerant planctomycete of Isosphaeraceae family, isolated from a 4000 m deep subterranean habitat.</title>
        <authorList>
            <person name="Kovaleva O.L."/>
            <person name="Elcheninov A.G."/>
            <person name="Van Heerden E."/>
            <person name="Toshchakov S.V."/>
            <person name="Novikov A."/>
            <person name="Bonch-Osmolovskaya E.A."/>
            <person name="Kublanov I.V."/>
        </authorList>
    </citation>
    <scope>NUCLEOTIDE SEQUENCE [LARGE SCALE GENOMIC DNA]</scope>
    <source>
        <strain evidence="2 3">GM2012</strain>
    </source>
</reference>
<dbReference type="RefSeq" id="WP_126725800.1">
    <property type="nucleotide sequence ID" value="NZ_RYZH01000023.1"/>
</dbReference>
<keyword evidence="3" id="KW-1185">Reference proteome</keyword>
<dbReference type="AlphaFoldDB" id="A0A432MJ92"/>
<evidence type="ECO:0008006" key="4">
    <source>
        <dbReference type="Google" id="ProtNLM"/>
    </source>
</evidence>
<evidence type="ECO:0000313" key="2">
    <source>
        <dbReference type="EMBL" id="RUL87287.1"/>
    </source>
</evidence>
<keyword evidence="1" id="KW-0472">Membrane</keyword>
<name>A0A432MJ92_9BACT</name>
<protein>
    <recommendedName>
        <fullName evidence="4">AsmA-like C-terminal domain-containing protein</fullName>
    </recommendedName>
</protein>
<reference evidence="2 3" key="1">
    <citation type="submission" date="2018-12" db="EMBL/GenBank/DDBJ databases">
        <authorList>
            <person name="Toschakov S.V."/>
        </authorList>
    </citation>
    <scope>NUCLEOTIDE SEQUENCE [LARGE SCALE GENOMIC DNA]</scope>
    <source>
        <strain evidence="2 3">GM2012</strain>
    </source>
</reference>